<sequence>MYLRRSKLIIQITRDQFLRKAPEPGRERITQDEYLVKVSTFCFWHQDNQRLEYAAVHLPRKELRLLFKNVM</sequence>
<dbReference type="AlphaFoldDB" id="A0A7R8UF58"/>
<name>A0A7R8UF58_HERIL</name>
<accession>A0A7R8UF58</accession>
<dbReference type="InParanoid" id="A0A7R8UF58"/>
<gene>
    <name evidence="1" type="ORF">HERILL_LOCUS2882</name>
</gene>
<protein>
    <submittedName>
        <fullName evidence="1">Uncharacterized protein</fullName>
    </submittedName>
</protein>
<proteinExistence type="predicted"/>
<organism evidence="1 2">
    <name type="scientific">Hermetia illucens</name>
    <name type="common">Black soldier fly</name>
    <dbReference type="NCBI Taxonomy" id="343691"/>
    <lineage>
        <taxon>Eukaryota</taxon>
        <taxon>Metazoa</taxon>
        <taxon>Ecdysozoa</taxon>
        <taxon>Arthropoda</taxon>
        <taxon>Hexapoda</taxon>
        <taxon>Insecta</taxon>
        <taxon>Pterygota</taxon>
        <taxon>Neoptera</taxon>
        <taxon>Endopterygota</taxon>
        <taxon>Diptera</taxon>
        <taxon>Brachycera</taxon>
        <taxon>Stratiomyomorpha</taxon>
        <taxon>Stratiomyidae</taxon>
        <taxon>Hermetiinae</taxon>
        <taxon>Hermetia</taxon>
    </lineage>
</organism>
<dbReference type="EMBL" id="LR899009">
    <property type="protein sequence ID" value="CAD7079678.1"/>
    <property type="molecule type" value="Genomic_DNA"/>
</dbReference>
<keyword evidence="2" id="KW-1185">Reference proteome</keyword>
<evidence type="ECO:0000313" key="2">
    <source>
        <dbReference type="Proteomes" id="UP000594454"/>
    </source>
</evidence>
<dbReference type="Proteomes" id="UP000594454">
    <property type="component" value="Chromosome 1"/>
</dbReference>
<reference evidence="1 2" key="1">
    <citation type="submission" date="2020-11" db="EMBL/GenBank/DDBJ databases">
        <authorList>
            <person name="Wallbank WR R."/>
            <person name="Pardo Diaz C."/>
            <person name="Kozak K."/>
            <person name="Martin S."/>
            <person name="Jiggins C."/>
            <person name="Moest M."/>
            <person name="Warren A I."/>
            <person name="Generalovic N T."/>
            <person name="Byers J.R.P. K."/>
            <person name="Montejo-Kovacevich G."/>
            <person name="Yen C E."/>
        </authorList>
    </citation>
    <scope>NUCLEOTIDE SEQUENCE [LARGE SCALE GENOMIC DNA]</scope>
</reference>
<evidence type="ECO:0000313" key="1">
    <source>
        <dbReference type="EMBL" id="CAD7079678.1"/>
    </source>
</evidence>